<dbReference type="AlphaFoldDB" id="A0AAD3XS53"/>
<reference evidence="1" key="1">
    <citation type="submission" date="2023-05" db="EMBL/GenBank/DDBJ databases">
        <title>Nepenthes gracilis genome sequencing.</title>
        <authorList>
            <person name="Fukushima K."/>
        </authorList>
    </citation>
    <scope>NUCLEOTIDE SEQUENCE</scope>
    <source>
        <strain evidence="1">SING2019-196</strain>
    </source>
</reference>
<keyword evidence="2" id="KW-1185">Reference proteome</keyword>
<dbReference type="EMBL" id="BSYO01000014">
    <property type="protein sequence ID" value="GMH14639.1"/>
    <property type="molecule type" value="Genomic_DNA"/>
</dbReference>
<organism evidence="1 2">
    <name type="scientific">Nepenthes gracilis</name>
    <name type="common">Slender pitcher plant</name>
    <dbReference type="NCBI Taxonomy" id="150966"/>
    <lineage>
        <taxon>Eukaryota</taxon>
        <taxon>Viridiplantae</taxon>
        <taxon>Streptophyta</taxon>
        <taxon>Embryophyta</taxon>
        <taxon>Tracheophyta</taxon>
        <taxon>Spermatophyta</taxon>
        <taxon>Magnoliopsida</taxon>
        <taxon>eudicotyledons</taxon>
        <taxon>Gunneridae</taxon>
        <taxon>Pentapetalae</taxon>
        <taxon>Caryophyllales</taxon>
        <taxon>Nepenthaceae</taxon>
        <taxon>Nepenthes</taxon>
    </lineage>
</organism>
<proteinExistence type="predicted"/>
<name>A0AAD3XS53_NEPGR</name>
<comment type="caution">
    <text evidence="1">The sequence shown here is derived from an EMBL/GenBank/DDBJ whole genome shotgun (WGS) entry which is preliminary data.</text>
</comment>
<sequence>MRQDSVEVLEEAPASVSPPAAAVSLMLDAAVSGSQIGILPKGEASKTVIGSPDPCLEPGVPASVGEGQSRGFLLGESLYGSAGAGTQIDEGSLFFLAVDRIATFGSLTCSAKGVGPFEDGIAPYAPAITKADAKLMGPSFPVSAVVALEEVSPEDLQDSKLSHLLLHDDLSCSHAGLAALEVDPKSPSSNPSISNSSEGWSAEDIANDPMHYVLQSLLLEQATQLYVSSIVKEQRESQFGSLLTGLSCSLGLCASCSRVTVGCRFPVWLPAWTVVDVFARYSTTCLCAPLPDVRNKARWLLPGIKHKAGLEMLICFTQFGLVYFFCRLAIVLPVWCHSRFGLADLALLSCCHLRSEIPCLASDLDVVDVLALLGQKKNNLTINSDRFAIWVCALARSSVLALWADVALCALTYGVLSSRLWRDSYVVVGWAGFLTNSPFGSLLTGRSSVWPPAWTDVEVLS</sequence>
<evidence type="ECO:0000313" key="2">
    <source>
        <dbReference type="Proteomes" id="UP001279734"/>
    </source>
</evidence>
<protein>
    <submittedName>
        <fullName evidence="1">Uncharacterized protein</fullName>
    </submittedName>
</protein>
<dbReference type="Proteomes" id="UP001279734">
    <property type="component" value="Unassembled WGS sequence"/>
</dbReference>
<accession>A0AAD3XS53</accession>
<gene>
    <name evidence="1" type="ORF">Nepgr_016480</name>
</gene>
<evidence type="ECO:0000313" key="1">
    <source>
        <dbReference type="EMBL" id="GMH14639.1"/>
    </source>
</evidence>